<dbReference type="InterPro" id="IPR032095">
    <property type="entry name" value="Sacchrp_dh-like_C"/>
</dbReference>
<feature type="domain" description="Saccharopine dehydrogenase-like C-terminal" evidence="3">
    <location>
        <begin position="127"/>
        <end position="438"/>
    </location>
</feature>
<dbReference type="InterPro" id="IPR005097">
    <property type="entry name" value="Sacchrp_dh_NADP-bd"/>
</dbReference>
<dbReference type="InterPro" id="IPR036291">
    <property type="entry name" value="NAD(P)-bd_dom_sf"/>
</dbReference>
<dbReference type="Pfam" id="PF16653">
    <property type="entry name" value="Sacchrp_dh_C"/>
    <property type="match status" value="1"/>
</dbReference>
<gene>
    <name evidence="4" type="ORF">Rain11_2599</name>
</gene>
<dbReference type="Pfam" id="PF03435">
    <property type="entry name" value="Sacchrp_dh_NADP"/>
    <property type="match status" value="1"/>
</dbReference>
<feature type="domain" description="Saccharopine dehydrogenase NADP binding" evidence="2">
    <location>
        <begin position="5"/>
        <end position="122"/>
    </location>
</feature>
<protein>
    <submittedName>
        <fullName evidence="4">Saccharopine dehydrogenase</fullName>
    </submittedName>
</protein>
<dbReference type="EMBL" id="NKXO01000066">
    <property type="protein sequence ID" value="PKQ64630.1"/>
    <property type="molecule type" value="Genomic_DNA"/>
</dbReference>
<dbReference type="OrthoDB" id="973788at2"/>
<name>A0A2N3I2S9_9BACT</name>
<dbReference type="GO" id="GO:0019878">
    <property type="term" value="P:lysine biosynthetic process via aminoadipic acid"/>
    <property type="evidence" value="ECO:0007669"/>
    <property type="project" value="TreeGrafter"/>
</dbReference>
<evidence type="ECO:0000313" key="5">
    <source>
        <dbReference type="Proteomes" id="UP000233387"/>
    </source>
</evidence>
<sequence length="449" mass="51225">MNHKILLLGAGRSASTLIKYLAENAKKYKWQVSVADKQKVLVQEKIKPYPNLKAFAFDMQNSQEAEKLIATNDVIISLLPPVLHASVARICLKKRKHLLTASYVSAEMLSLHQEAQEKGLIFLNEIGLDPGIDHLSAMQILDNIRAKKGKIIGFKSFTGGLIAPEYDTNPWQYKFTWNPQNVVLAGQGVAKYLENGQIKYIPYQQLFKRIEICKVEGYGIFEGYANRDSLSYQQAYGLQKVQTLLRGTLRKQGFCRAWDCFVQLGMTDNQTLLPTKNLTYAQFLATFLPSRNASLQTTFLETLQIPENQEQEILEKFEFLELFSQKPLEYPHKEATPAQILQFILEQKWRLEPQDKDMIVMQHIFDFEQAKIQKQIVSELVVIGENSLHTAMAKTVGLPLGIACKLVVEGKISERGVLLPLSKEIYEPILQELTEFGIRFQEKVIEKQN</sequence>
<organism evidence="4 5">
    <name type="scientific">Raineya orbicola</name>
    <dbReference type="NCBI Taxonomy" id="2016530"/>
    <lineage>
        <taxon>Bacteria</taxon>
        <taxon>Pseudomonadati</taxon>
        <taxon>Bacteroidota</taxon>
        <taxon>Cytophagia</taxon>
        <taxon>Cytophagales</taxon>
        <taxon>Raineyaceae</taxon>
        <taxon>Raineya</taxon>
    </lineage>
</organism>
<dbReference type="PANTHER" id="PTHR11133:SF23">
    <property type="entry name" value="SACCHAROPINE DEHYDROGENASE [NAD(+), L-LYSINE-FORMING]"/>
    <property type="match status" value="1"/>
</dbReference>
<comment type="caution">
    <text evidence="4">The sequence shown here is derived from an EMBL/GenBank/DDBJ whole genome shotgun (WGS) entry which is preliminary data.</text>
</comment>
<dbReference type="PANTHER" id="PTHR11133">
    <property type="entry name" value="SACCHAROPINE DEHYDROGENASE"/>
    <property type="match status" value="1"/>
</dbReference>
<dbReference type="InterPro" id="IPR051168">
    <property type="entry name" value="AASS"/>
</dbReference>
<accession>A0A2N3I2S9</accession>
<dbReference type="Gene3D" id="1.10.1870.10">
    <property type="entry name" value="Domain 3, Saccharopine reductase"/>
    <property type="match status" value="1"/>
</dbReference>
<evidence type="ECO:0000259" key="2">
    <source>
        <dbReference type="Pfam" id="PF03435"/>
    </source>
</evidence>
<dbReference type="SUPFAM" id="SSF51735">
    <property type="entry name" value="NAD(P)-binding Rossmann-fold domains"/>
    <property type="match status" value="1"/>
</dbReference>
<dbReference type="Gene3D" id="3.30.360.10">
    <property type="entry name" value="Dihydrodipicolinate Reductase, domain 2"/>
    <property type="match status" value="1"/>
</dbReference>
<evidence type="ECO:0000313" key="4">
    <source>
        <dbReference type="EMBL" id="PKQ64630.1"/>
    </source>
</evidence>
<dbReference type="GO" id="GO:0005737">
    <property type="term" value="C:cytoplasm"/>
    <property type="evidence" value="ECO:0007669"/>
    <property type="project" value="TreeGrafter"/>
</dbReference>
<dbReference type="SUPFAM" id="SSF55347">
    <property type="entry name" value="Glyceraldehyde-3-phosphate dehydrogenase-like, C-terminal domain"/>
    <property type="match status" value="1"/>
</dbReference>
<dbReference type="Proteomes" id="UP000233387">
    <property type="component" value="Unassembled WGS sequence"/>
</dbReference>
<proteinExistence type="predicted"/>
<dbReference type="Gene3D" id="3.40.50.720">
    <property type="entry name" value="NAD(P)-binding Rossmann-like Domain"/>
    <property type="match status" value="1"/>
</dbReference>
<evidence type="ECO:0000259" key="3">
    <source>
        <dbReference type="Pfam" id="PF16653"/>
    </source>
</evidence>
<keyword evidence="5" id="KW-1185">Reference proteome</keyword>
<dbReference type="GO" id="GO:0004753">
    <property type="term" value="F:saccharopine dehydrogenase activity"/>
    <property type="evidence" value="ECO:0007669"/>
    <property type="project" value="TreeGrafter"/>
</dbReference>
<dbReference type="AlphaFoldDB" id="A0A2N3I2S9"/>
<keyword evidence="1" id="KW-0560">Oxidoreductase</keyword>
<evidence type="ECO:0000256" key="1">
    <source>
        <dbReference type="ARBA" id="ARBA00023002"/>
    </source>
</evidence>
<reference evidence="4 5" key="1">
    <citation type="submission" date="2017-06" db="EMBL/GenBank/DDBJ databases">
        <title>Raineya orbicola gen. nov., sp. nov. a slightly thermophilic bacterium of the phylum Bacteroidetes and the description of Raineyaceae fam. nov.</title>
        <authorList>
            <person name="Albuquerque L."/>
            <person name="Polonia A.R.M."/>
            <person name="Barroso C."/>
            <person name="Froufe H.J.C."/>
            <person name="Lage O."/>
            <person name="Lobo-Da-Cunha A."/>
            <person name="Egas C."/>
            <person name="Da Costa M.S."/>
        </authorList>
    </citation>
    <scope>NUCLEOTIDE SEQUENCE [LARGE SCALE GENOMIC DNA]</scope>
    <source>
        <strain evidence="4 5">SPSPC-11</strain>
    </source>
</reference>
<dbReference type="RefSeq" id="WP_101359861.1">
    <property type="nucleotide sequence ID" value="NZ_NKXO01000066.1"/>
</dbReference>